<dbReference type="Proteomes" id="UP000712527">
    <property type="component" value="Unassembled WGS sequence"/>
</dbReference>
<evidence type="ECO:0000256" key="2">
    <source>
        <dbReference type="ARBA" id="ARBA00022806"/>
    </source>
</evidence>
<comment type="caution">
    <text evidence="5">The sequence shown here is derived from an EMBL/GenBank/DDBJ whole genome shotgun (WGS) entry which is preliminary data.</text>
</comment>
<keyword evidence="2" id="KW-0067">ATP-binding</keyword>
<name>A0ABS2F4S2_9ACTN</name>
<feature type="domain" description="PD-(D/E)XK endonuclease-like" evidence="4">
    <location>
        <begin position="725"/>
        <end position="1086"/>
    </location>
</feature>
<keyword evidence="2" id="KW-0547">Nucleotide-binding</keyword>
<dbReference type="InterPro" id="IPR038726">
    <property type="entry name" value="PDDEXK_AddAB-type"/>
</dbReference>
<accession>A0ABS2F4S2</accession>
<dbReference type="EMBL" id="JACSNQ010000021">
    <property type="protein sequence ID" value="MBM6775519.1"/>
    <property type="molecule type" value="Genomic_DNA"/>
</dbReference>
<proteinExistence type="predicted"/>
<protein>
    <submittedName>
        <fullName evidence="5">PD-(D/E)XK nuclease family protein</fullName>
    </submittedName>
</protein>
<dbReference type="Pfam" id="PF12705">
    <property type="entry name" value="PDDEXK_1"/>
    <property type="match status" value="1"/>
</dbReference>
<dbReference type="RefSeq" id="WP_239471834.1">
    <property type="nucleotide sequence ID" value="NZ_JACSNQ010000021.1"/>
</dbReference>
<keyword evidence="2" id="KW-0347">Helicase</keyword>
<sequence>MPLTLVRTPDERPCGPDTLCLLRAALAAAGRVVLLVPSFAQALDAQRVLAAAGGLALGVTVSTPGAWAEERWGVWGDGRRLVGDVARDVLAARVLSRAATRPGTAVADTPGTAALLADLARRGLPWLAGAEVPAGVTDAEAAVVALLQDYAAELAARGLVEPCEVLASLPEALDAADAAVPPVVLAGFSELRRPERELVCGLARAHEVTVMAPRSGGPATAQAERALAALCELARSRGVLLGEKNLPSAQDAPQDGAPRAAELAALSAALFRADAPTVAPAGAVRLLLPAGPSARAELVAHEVEALVADGAREVVIAAPDAPSAWRALAPRLVARGVTARAQLSVPMPQLEAGRAFLELARGMARLADLTATWPAARPVPGAPRAGTVRVELEDMSWWPPRDLSDYLVSDVSHVPAARARRLDAQWRGNRLLTPQVLLDQLASERETSPETAAAVRELLRGRIGSAASKLLAPFAQGEKRGAPGAAEAVAALTAVLDVARSLKELGLTADPEAPGHVALSELVELAAAALERTVCTLRPERTAAGARAVVTVEGVRAAARRAPGSVDALVLLGQTSTESALPATDDVRSALLAAYGVEDVPRPMEAERARFAALVGVPRGVLLAERPLFGADGKECYPSVMLTELLACYGIDAAAGADELAAALGDAACSRSETCVRENASAAGRAPRLEATERPAPAGRIGAEERVCVSPPPEGVAAEDARPVLSASQIETYLECPYKWFSLRRLRLRDADAGFTGAEMGTFAHRVLELTHRELLARAVERAEGTHALADLRTARPRALEDLEYRELVEELAARAQQVPTVRLPGPAADGPEALAEAREVLSEEFDLHLSHQYQLVGGRRPLPQALVPHSAQQAGQLERLRRDLLSLLDFESEALTGFEPRLFEWGFGRGGAEVSYAGVRLTGTVDRVDVDAHGQAVVIDYKHKSDAGFAAEYDAFGKDGAPSEGFVLPRRVQSLIYGQVARRAFPDLTVRAAVYLCTKGAHAIAGAVDENLADNVFGARPLTSQRTRRVCVPRAASFGREGQGGMEALLDACEEAIAARIERLLAGDIEAAPVDADACQFCPVLNCERRLRK</sequence>
<evidence type="ECO:0000313" key="6">
    <source>
        <dbReference type="Proteomes" id="UP000712527"/>
    </source>
</evidence>
<keyword evidence="1" id="KW-0227">DNA damage</keyword>
<keyword evidence="3" id="KW-0234">DNA repair</keyword>
<gene>
    <name evidence="5" type="ORF">H9X80_08210</name>
</gene>
<keyword evidence="6" id="KW-1185">Reference proteome</keyword>
<evidence type="ECO:0000256" key="1">
    <source>
        <dbReference type="ARBA" id="ARBA00022763"/>
    </source>
</evidence>
<keyword evidence="2" id="KW-0378">Hydrolase</keyword>
<reference evidence="5 6" key="1">
    <citation type="journal article" date="2021" name="Sci. Rep.">
        <title>The distribution of antibiotic resistance genes in chicken gut microbiota commensals.</title>
        <authorList>
            <person name="Juricova H."/>
            <person name="Matiasovicova J."/>
            <person name="Kubasova T."/>
            <person name="Cejkova D."/>
            <person name="Rychlik I."/>
        </authorList>
    </citation>
    <scope>NUCLEOTIDE SEQUENCE [LARGE SCALE GENOMIC DNA]</scope>
    <source>
        <strain evidence="5 6">An794</strain>
    </source>
</reference>
<evidence type="ECO:0000259" key="4">
    <source>
        <dbReference type="Pfam" id="PF12705"/>
    </source>
</evidence>
<organism evidence="5 6">
    <name type="scientific">Olsenella profusa</name>
    <dbReference type="NCBI Taxonomy" id="138595"/>
    <lineage>
        <taxon>Bacteria</taxon>
        <taxon>Bacillati</taxon>
        <taxon>Actinomycetota</taxon>
        <taxon>Coriobacteriia</taxon>
        <taxon>Coriobacteriales</taxon>
        <taxon>Atopobiaceae</taxon>
        <taxon>Olsenella</taxon>
    </lineage>
</organism>
<evidence type="ECO:0000256" key="3">
    <source>
        <dbReference type="ARBA" id="ARBA00023204"/>
    </source>
</evidence>
<evidence type="ECO:0000313" key="5">
    <source>
        <dbReference type="EMBL" id="MBM6775519.1"/>
    </source>
</evidence>